<name>R7SX01_DICSQ</name>
<organism evidence="2 3">
    <name type="scientific">Dichomitus squalens (strain LYAD-421)</name>
    <name type="common">Western red white-rot fungus</name>
    <dbReference type="NCBI Taxonomy" id="732165"/>
    <lineage>
        <taxon>Eukaryota</taxon>
        <taxon>Fungi</taxon>
        <taxon>Dikarya</taxon>
        <taxon>Basidiomycota</taxon>
        <taxon>Agaricomycotina</taxon>
        <taxon>Agaricomycetes</taxon>
        <taxon>Polyporales</taxon>
        <taxon>Polyporaceae</taxon>
        <taxon>Dichomitus</taxon>
    </lineage>
</organism>
<dbReference type="KEGG" id="dsq:DICSQDRAFT_170943"/>
<accession>R7SX01</accession>
<dbReference type="EMBL" id="JH719415">
    <property type="protein sequence ID" value="EJF60498.1"/>
    <property type="molecule type" value="Genomic_DNA"/>
</dbReference>
<reference evidence="2 3" key="1">
    <citation type="journal article" date="2012" name="Science">
        <title>The Paleozoic origin of enzymatic lignin decomposition reconstructed from 31 fungal genomes.</title>
        <authorList>
            <person name="Floudas D."/>
            <person name="Binder M."/>
            <person name="Riley R."/>
            <person name="Barry K."/>
            <person name="Blanchette R.A."/>
            <person name="Henrissat B."/>
            <person name="Martinez A.T."/>
            <person name="Otillar R."/>
            <person name="Spatafora J.W."/>
            <person name="Yadav J.S."/>
            <person name="Aerts A."/>
            <person name="Benoit I."/>
            <person name="Boyd A."/>
            <person name="Carlson A."/>
            <person name="Copeland A."/>
            <person name="Coutinho P.M."/>
            <person name="de Vries R.P."/>
            <person name="Ferreira P."/>
            <person name="Findley K."/>
            <person name="Foster B."/>
            <person name="Gaskell J."/>
            <person name="Glotzer D."/>
            <person name="Gorecki P."/>
            <person name="Heitman J."/>
            <person name="Hesse C."/>
            <person name="Hori C."/>
            <person name="Igarashi K."/>
            <person name="Jurgens J.A."/>
            <person name="Kallen N."/>
            <person name="Kersten P."/>
            <person name="Kohler A."/>
            <person name="Kuees U."/>
            <person name="Kumar T.K.A."/>
            <person name="Kuo A."/>
            <person name="LaButti K."/>
            <person name="Larrondo L.F."/>
            <person name="Lindquist E."/>
            <person name="Ling A."/>
            <person name="Lombard V."/>
            <person name="Lucas S."/>
            <person name="Lundell T."/>
            <person name="Martin R."/>
            <person name="McLaughlin D.J."/>
            <person name="Morgenstern I."/>
            <person name="Morin E."/>
            <person name="Murat C."/>
            <person name="Nagy L.G."/>
            <person name="Nolan M."/>
            <person name="Ohm R.A."/>
            <person name="Patyshakuliyeva A."/>
            <person name="Rokas A."/>
            <person name="Ruiz-Duenas F.J."/>
            <person name="Sabat G."/>
            <person name="Salamov A."/>
            <person name="Samejima M."/>
            <person name="Schmutz J."/>
            <person name="Slot J.C."/>
            <person name="St John F."/>
            <person name="Stenlid J."/>
            <person name="Sun H."/>
            <person name="Sun S."/>
            <person name="Syed K."/>
            <person name="Tsang A."/>
            <person name="Wiebenga A."/>
            <person name="Young D."/>
            <person name="Pisabarro A."/>
            <person name="Eastwood D.C."/>
            <person name="Martin F."/>
            <person name="Cullen D."/>
            <person name="Grigoriev I.V."/>
            <person name="Hibbett D.S."/>
        </authorList>
    </citation>
    <scope>NUCLEOTIDE SEQUENCE [LARGE SCALE GENOMIC DNA]</scope>
    <source>
        <strain evidence="2 3">LYAD-421 SS1</strain>
    </source>
</reference>
<sequence length="561" mass="61616">MYTHPRITALDSRRLPTPPEGWKYTNLIDPSGTTPDPTHYPVLLFGPYTYTALSDINNTYSMLIVAWDMQRNLIKQWLKPGARYVWQISFNADTQTVTFTGQSKRTVTATLDELVLGPTVVHLPISSGPVLPYNLSYAGSSTTQFPVIKSGPYSFWPVSYADGRNAFCVVVVDQDKVILKLVNCPGSHSIDRVVINDTAHTIQLVGKNGSAAMFDYNTALACFHCSYVYTKDDFLFLAEYFKVPLSDAEANAMAKAMPQIDCSLCCRMEGTSFADDSDHSHRVKRDTSTFIVGSLLGGVAGGIGGFFIGGPMGAFIGLTAGYTAGAAIGLAVPSSSDKGQYQLSSLEQQYSLVGYARFPCGPFDNTGVRENVFDAPFLRYAELPYSGAITRLGSASSPQAYSPAKKAIGDFPRDPRYKAMRLQDGTQVTKYIFVIVQTDETVNGLPGYQMRINPEDFYPDTWPATQRVNHSQLSEGYRFWALVGHPHMQVYAAGSLYVDITNKKLLGIDTRTGHYFGSFEGQDQAVNDATFGFLKSLGYDTSVMHNYVDILGYFGENPIVG</sequence>
<protein>
    <submittedName>
        <fullName evidence="2">Uncharacterized protein</fullName>
    </submittedName>
</protein>
<evidence type="ECO:0000313" key="3">
    <source>
        <dbReference type="Proteomes" id="UP000053319"/>
    </source>
</evidence>
<keyword evidence="1" id="KW-1133">Transmembrane helix</keyword>
<proteinExistence type="predicted"/>
<dbReference type="AlphaFoldDB" id="R7SX01"/>
<dbReference type="GeneID" id="18839249"/>
<dbReference type="OrthoDB" id="2741691at2759"/>
<dbReference type="RefSeq" id="XP_007366637.1">
    <property type="nucleotide sequence ID" value="XM_007366575.1"/>
</dbReference>
<evidence type="ECO:0000313" key="2">
    <source>
        <dbReference type="EMBL" id="EJF60498.1"/>
    </source>
</evidence>
<feature type="transmembrane region" description="Helical" evidence="1">
    <location>
        <begin position="289"/>
        <end position="308"/>
    </location>
</feature>
<gene>
    <name evidence="2" type="ORF">DICSQDRAFT_170943</name>
</gene>
<dbReference type="Proteomes" id="UP000053319">
    <property type="component" value="Unassembled WGS sequence"/>
</dbReference>
<dbReference type="HOGENOM" id="CLU_485727_0_0_1"/>
<evidence type="ECO:0000256" key="1">
    <source>
        <dbReference type="SAM" id="Phobius"/>
    </source>
</evidence>
<dbReference type="OMA" id="YQMRINP"/>
<keyword evidence="1" id="KW-0472">Membrane</keyword>
<keyword evidence="1" id="KW-0812">Transmembrane</keyword>